<name>A0A1B6IE99_9HEMI</name>
<proteinExistence type="predicted"/>
<dbReference type="PANTHER" id="PTHR47510">
    <property type="entry name" value="REVERSE TRANSCRIPTASE DOMAIN-CONTAINING PROTEIN"/>
    <property type="match status" value="1"/>
</dbReference>
<organism evidence="1">
    <name type="scientific">Homalodisca liturata</name>
    <dbReference type="NCBI Taxonomy" id="320908"/>
    <lineage>
        <taxon>Eukaryota</taxon>
        <taxon>Metazoa</taxon>
        <taxon>Ecdysozoa</taxon>
        <taxon>Arthropoda</taxon>
        <taxon>Hexapoda</taxon>
        <taxon>Insecta</taxon>
        <taxon>Pterygota</taxon>
        <taxon>Neoptera</taxon>
        <taxon>Paraneoptera</taxon>
        <taxon>Hemiptera</taxon>
        <taxon>Auchenorrhyncha</taxon>
        <taxon>Membracoidea</taxon>
        <taxon>Cicadellidae</taxon>
        <taxon>Cicadellinae</taxon>
        <taxon>Proconiini</taxon>
        <taxon>Homalodisca</taxon>
    </lineage>
</organism>
<dbReference type="PANTHER" id="PTHR47510:SF3">
    <property type="entry name" value="ENDO_EXONUCLEASE_PHOSPHATASE DOMAIN-CONTAINING PROTEIN"/>
    <property type="match status" value="1"/>
</dbReference>
<dbReference type="AlphaFoldDB" id="A0A1B6IE99"/>
<reference evidence="1" key="1">
    <citation type="submission" date="2015-11" db="EMBL/GenBank/DDBJ databases">
        <title>De novo transcriptome assembly of four potential Pierce s Disease insect vectors from Arizona vineyards.</title>
        <authorList>
            <person name="Tassone E.E."/>
        </authorList>
    </citation>
    <scope>NUCLEOTIDE SEQUENCE</scope>
</reference>
<feature type="non-terminal residue" evidence="1">
    <location>
        <position position="1"/>
    </location>
</feature>
<accession>A0A1B6IE99</accession>
<protein>
    <submittedName>
        <fullName evidence="1">Uncharacterized protein</fullName>
    </submittedName>
</protein>
<evidence type="ECO:0000313" key="1">
    <source>
        <dbReference type="EMBL" id="JAS85241.1"/>
    </source>
</evidence>
<dbReference type="EMBL" id="GECU01022465">
    <property type="protein sequence ID" value="JAS85241.1"/>
    <property type="molecule type" value="Transcribed_RNA"/>
</dbReference>
<gene>
    <name evidence="1" type="ORF">g.58590</name>
</gene>
<sequence>LSGQGATSSWNLFFGAILNLMEIYFPCKLQRCGKKWPKKCNTGSWYSPELHELKNHVMTLHTIANCTKSPVDKQAYITARNQYKSAIRDAKKSTNEHFIDTSGNKTKAAWQVVKSLTGSSSSQSVISPSLEEFTTFYGGMVEELRQKIPSAATSADVLLKKIPRPNVCFRWKSVTTDEVLRILIRLKPSKSKDIYFMSNDFIKSVADVIVFPLTECINRCLLEGTFPEQLKISKVIPIFKKGNREDT</sequence>
<feature type="non-terminal residue" evidence="1">
    <location>
        <position position="247"/>
    </location>
</feature>